<evidence type="ECO:0000256" key="9">
    <source>
        <dbReference type="ARBA" id="ARBA00022729"/>
    </source>
</evidence>
<feature type="domain" description="Glycoside hydrolase family 31 N-terminal" evidence="20">
    <location>
        <begin position="89"/>
        <end position="224"/>
    </location>
</feature>
<proteinExistence type="inferred from homology"/>
<dbReference type="InterPro" id="IPR025887">
    <property type="entry name" value="Glyco_hydro_31_N_dom"/>
</dbReference>
<dbReference type="InterPro" id="IPR030458">
    <property type="entry name" value="Glyco_hydro_31_AS"/>
</dbReference>
<reference evidence="22" key="1">
    <citation type="submission" date="2023-03" db="EMBL/GenBank/DDBJ databases">
        <title>Emydomyces testavorans Genome Sequence.</title>
        <authorList>
            <person name="Hoyer L."/>
        </authorList>
    </citation>
    <scope>NUCLEOTIDE SEQUENCE</scope>
    <source>
        <strain evidence="22">16-2883</strain>
    </source>
</reference>
<feature type="domain" description="Glycoside hydrolase family 31 TIM barrel" evidence="19">
    <location>
        <begin position="272"/>
        <end position="641"/>
    </location>
</feature>
<evidence type="ECO:0000259" key="21">
    <source>
        <dbReference type="Pfam" id="PF21365"/>
    </source>
</evidence>
<dbReference type="InterPro" id="IPR011013">
    <property type="entry name" value="Gal_mutarotase_sf_dom"/>
</dbReference>
<evidence type="ECO:0000313" key="22">
    <source>
        <dbReference type="EMBL" id="WEW54663.1"/>
    </source>
</evidence>
<dbReference type="GO" id="GO:0071555">
    <property type="term" value="P:cell wall organization"/>
    <property type="evidence" value="ECO:0007669"/>
    <property type="project" value="UniProtKB-KW"/>
</dbReference>
<dbReference type="SUPFAM" id="SSF51011">
    <property type="entry name" value="Glycosyl hydrolase domain"/>
    <property type="match status" value="1"/>
</dbReference>
<evidence type="ECO:0000259" key="20">
    <source>
        <dbReference type="Pfam" id="PF13802"/>
    </source>
</evidence>
<evidence type="ECO:0000256" key="3">
    <source>
        <dbReference type="ARBA" id="ARBA00004613"/>
    </source>
</evidence>
<evidence type="ECO:0000256" key="4">
    <source>
        <dbReference type="ARBA" id="ARBA00007806"/>
    </source>
</evidence>
<keyword evidence="13 17" id="KW-0326">Glycosidase</keyword>
<keyword evidence="11" id="KW-0325">Glycoprotein</keyword>
<feature type="domain" description="Glycosyl hydrolase family 31 C-terminal" evidence="21">
    <location>
        <begin position="649"/>
        <end position="737"/>
    </location>
</feature>
<dbReference type="GO" id="GO:0008422">
    <property type="term" value="F:beta-glucosidase activity"/>
    <property type="evidence" value="ECO:0007669"/>
    <property type="project" value="UniProtKB-EC"/>
</dbReference>
<evidence type="ECO:0000313" key="23">
    <source>
        <dbReference type="Proteomes" id="UP001219355"/>
    </source>
</evidence>
<evidence type="ECO:0000256" key="16">
    <source>
        <dbReference type="ARBA" id="ARBA00025512"/>
    </source>
</evidence>
<dbReference type="AlphaFoldDB" id="A0AAF0DAH2"/>
<dbReference type="SUPFAM" id="SSF74650">
    <property type="entry name" value="Galactose mutarotase-like"/>
    <property type="match status" value="1"/>
</dbReference>
<dbReference type="Pfam" id="PF21365">
    <property type="entry name" value="Glyco_hydro_31_3rd"/>
    <property type="match status" value="1"/>
</dbReference>
<comment type="similarity">
    <text evidence="4 17">Belongs to the glycosyl hydrolase 31 family.</text>
</comment>
<evidence type="ECO:0000256" key="12">
    <source>
        <dbReference type="ARBA" id="ARBA00023277"/>
    </source>
</evidence>
<dbReference type="EMBL" id="CP120627">
    <property type="protein sequence ID" value="WEW54663.1"/>
    <property type="molecule type" value="Genomic_DNA"/>
</dbReference>
<comment type="catalytic activity">
    <reaction evidence="2">
        <text>Hydrolysis of terminal, non-reducing (1-&gt;4)-linked alpha-D-glucose residues with release of alpha-D-glucose.</text>
        <dbReference type="EC" id="3.2.1.20"/>
    </reaction>
</comment>
<evidence type="ECO:0000256" key="1">
    <source>
        <dbReference type="ARBA" id="ARBA00000448"/>
    </source>
</evidence>
<sequence length="866" mass="98018">MAMLGMSFLGLLFSTSAAELQQSSPQALLGCPGYRVSNVYETKASLTLDLQLAGKPCNVYGKDFERLVFKVEYQTESRLHVMIYDADEDVYQVPESVLPRPSTDTGHNSSSSALQFSYESDPFTFSVKRKDNDEILFDTDGYDLVFQSQYLHLQTSLPDEPNLYGLGEHSDPLRLRTTNYTRALWNRDAYGIPSGTNLYGSHPVYFEHRGSKGTHGVFLLNSNGMDIKIDKSRQGRQYLEYNVLGGIIDLYFLAGPSPIEVASQYAEIVGLPAMIPYWGFGFHQCRYGYRDIFDVAEVVYNYSQANIPLETMWTDIDYMDRRRVFTLDPERFPLGKMRSLVNYLHQKNLHYIVMVDPAVSYSDNGAYKRGEEQDVFLKMNNGSIHKGVVWPGVTVYPDWFHPLVQEYWNKEFELFFAPRTGVDIDGLWIDMNEAANFCNWPCRDPEAWARDNGLPPDPPEVRLNPRPLPGFPAELQPPVSKRGTDNATKLGPFGLKLLEPRYEIHNAAGALSNKTISTDVIHANGFPEYDVHNLYGTTSASRCGDNLSTWDHYRISIAQMLAFASIFQIPMVGSDVCGFGGVADAQLCARWAMLGAFYPFFRNHNEIKKPSQEFYVWDSVAEAARNAIEIRYKLMDYIYTALHRQSQTGKPILNPLFFLYPNDEKTFAIDLQFFYGDAILVSPVTEDNATSVDLYLPDDIFYDYHTGVPVRGEGQTITLDNLPITHIPLHIRGGTIIPLRTSSGNTTTELRKQPFELLIAPGLDGNAFGRLYLDDGESLRQERTTEISFEYRNEGTLEVDGRFDCELEDGVRIERITLLGLETLPDELSMAGGREGEYEYFEGSAKLVLRVELPLTQAVNVTLVRK</sequence>
<dbReference type="Gene3D" id="3.20.20.80">
    <property type="entry name" value="Glycosidases"/>
    <property type="match status" value="2"/>
</dbReference>
<dbReference type="SUPFAM" id="SSF51445">
    <property type="entry name" value="(Trans)glycosidases"/>
    <property type="match status" value="1"/>
</dbReference>
<keyword evidence="15" id="KW-0624">Polysaccharide degradation</keyword>
<dbReference type="GO" id="GO:0005576">
    <property type="term" value="C:extracellular region"/>
    <property type="evidence" value="ECO:0007669"/>
    <property type="project" value="UniProtKB-SubCell"/>
</dbReference>
<evidence type="ECO:0000256" key="18">
    <source>
        <dbReference type="SAM" id="SignalP"/>
    </source>
</evidence>
<evidence type="ECO:0000256" key="17">
    <source>
        <dbReference type="RuleBase" id="RU361185"/>
    </source>
</evidence>
<evidence type="ECO:0000256" key="14">
    <source>
        <dbReference type="ARBA" id="ARBA00023316"/>
    </source>
</evidence>
<gene>
    <name evidence="22" type="ORF">PRK78_000083</name>
</gene>
<comment type="catalytic activity">
    <reaction evidence="1">
        <text>Hydrolysis of terminal, non-reducing beta-D-glucosyl residues with release of beta-D-glucose.</text>
        <dbReference type="EC" id="3.2.1.21"/>
    </reaction>
</comment>
<dbReference type="Gene3D" id="2.60.40.1760">
    <property type="entry name" value="glycosyl hydrolase (family 31)"/>
    <property type="match status" value="1"/>
</dbReference>
<evidence type="ECO:0000256" key="2">
    <source>
        <dbReference type="ARBA" id="ARBA00001657"/>
    </source>
</evidence>
<protein>
    <recommendedName>
        <fullName evidence="7">Probable alpha/beta-glucosidase agdC</fullName>
        <ecNumber evidence="5">3.2.1.20</ecNumber>
        <ecNumber evidence="6">3.2.1.21</ecNumber>
    </recommendedName>
</protein>
<dbReference type="InterPro" id="IPR013780">
    <property type="entry name" value="Glyco_hydro_b"/>
</dbReference>
<evidence type="ECO:0000259" key="19">
    <source>
        <dbReference type="Pfam" id="PF01055"/>
    </source>
</evidence>
<dbReference type="PANTHER" id="PTHR22762:SF67">
    <property type="entry name" value="ALPHA_BETA-GLUCOSIDASE AGDC-RELATED"/>
    <property type="match status" value="1"/>
</dbReference>
<feature type="signal peptide" evidence="18">
    <location>
        <begin position="1"/>
        <end position="18"/>
    </location>
</feature>
<keyword evidence="12" id="KW-0119">Carbohydrate metabolism</keyword>
<keyword evidence="14" id="KW-0961">Cell wall biogenesis/degradation</keyword>
<evidence type="ECO:0000256" key="7">
    <source>
        <dbReference type="ARBA" id="ARBA00014002"/>
    </source>
</evidence>
<dbReference type="GO" id="GO:0030246">
    <property type="term" value="F:carbohydrate binding"/>
    <property type="evidence" value="ECO:0007669"/>
    <property type="project" value="InterPro"/>
</dbReference>
<dbReference type="InterPro" id="IPR000322">
    <property type="entry name" value="Glyco_hydro_31_TIM"/>
</dbReference>
<name>A0AAF0DAH2_9EURO</name>
<evidence type="ECO:0000256" key="11">
    <source>
        <dbReference type="ARBA" id="ARBA00023180"/>
    </source>
</evidence>
<dbReference type="Proteomes" id="UP001219355">
    <property type="component" value="Chromosome 1"/>
</dbReference>
<evidence type="ECO:0000256" key="15">
    <source>
        <dbReference type="ARBA" id="ARBA00023326"/>
    </source>
</evidence>
<dbReference type="GO" id="GO:0004558">
    <property type="term" value="F:alpha-1,4-glucosidase activity"/>
    <property type="evidence" value="ECO:0007669"/>
    <property type="project" value="UniProtKB-EC"/>
</dbReference>
<dbReference type="EC" id="3.2.1.21" evidence="6"/>
<evidence type="ECO:0000256" key="8">
    <source>
        <dbReference type="ARBA" id="ARBA00022525"/>
    </source>
</evidence>
<dbReference type="Gene3D" id="2.60.40.1180">
    <property type="entry name" value="Golgi alpha-mannosidase II"/>
    <property type="match status" value="2"/>
</dbReference>
<dbReference type="CDD" id="cd14752">
    <property type="entry name" value="GH31_N"/>
    <property type="match status" value="1"/>
</dbReference>
<dbReference type="GO" id="GO:0000272">
    <property type="term" value="P:polysaccharide catabolic process"/>
    <property type="evidence" value="ECO:0007669"/>
    <property type="project" value="UniProtKB-KW"/>
</dbReference>
<keyword evidence="9 18" id="KW-0732">Signal</keyword>
<dbReference type="Pfam" id="PF13802">
    <property type="entry name" value="Gal_mutarotas_2"/>
    <property type="match status" value="1"/>
</dbReference>
<organism evidence="22 23">
    <name type="scientific">Emydomyces testavorans</name>
    <dbReference type="NCBI Taxonomy" id="2070801"/>
    <lineage>
        <taxon>Eukaryota</taxon>
        <taxon>Fungi</taxon>
        <taxon>Dikarya</taxon>
        <taxon>Ascomycota</taxon>
        <taxon>Pezizomycotina</taxon>
        <taxon>Eurotiomycetes</taxon>
        <taxon>Eurotiomycetidae</taxon>
        <taxon>Onygenales</taxon>
        <taxon>Nannizziopsiaceae</taxon>
        <taxon>Emydomyces</taxon>
    </lineage>
</organism>
<evidence type="ECO:0000256" key="13">
    <source>
        <dbReference type="ARBA" id="ARBA00023295"/>
    </source>
</evidence>
<keyword evidence="8" id="KW-0964">Secreted</keyword>
<dbReference type="EC" id="3.2.1.20" evidence="5"/>
<comment type="subcellular location">
    <subcellularLocation>
        <location evidence="3">Secreted</location>
    </subcellularLocation>
</comment>
<evidence type="ECO:0000256" key="10">
    <source>
        <dbReference type="ARBA" id="ARBA00022801"/>
    </source>
</evidence>
<accession>A0AAF0DAH2</accession>
<dbReference type="Pfam" id="PF01055">
    <property type="entry name" value="Glyco_hydro_31_2nd"/>
    <property type="match status" value="1"/>
</dbReference>
<feature type="chain" id="PRO_5042221593" description="Probable alpha/beta-glucosidase agdC" evidence="18">
    <location>
        <begin position="19"/>
        <end position="866"/>
    </location>
</feature>
<evidence type="ECO:0000256" key="5">
    <source>
        <dbReference type="ARBA" id="ARBA00012741"/>
    </source>
</evidence>
<keyword evidence="10 17" id="KW-0378">Hydrolase</keyword>
<comment type="function">
    <text evidence="16">Glucosidase involved in the degradation of cellulosic biomass. Has both alpha- and beta-glucosidase activity.</text>
</comment>
<keyword evidence="23" id="KW-1185">Reference proteome</keyword>
<dbReference type="PANTHER" id="PTHR22762">
    <property type="entry name" value="ALPHA-GLUCOSIDASE"/>
    <property type="match status" value="1"/>
</dbReference>
<evidence type="ECO:0000256" key="6">
    <source>
        <dbReference type="ARBA" id="ARBA00012744"/>
    </source>
</evidence>
<dbReference type="PROSITE" id="PS00129">
    <property type="entry name" value="GLYCOSYL_HYDROL_F31_1"/>
    <property type="match status" value="1"/>
</dbReference>
<dbReference type="InterPro" id="IPR048395">
    <property type="entry name" value="Glyco_hydro_31_C"/>
</dbReference>
<dbReference type="CDD" id="cd06602">
    <property type="entry name" value="GH31_MGAM_SI_GAA"/>
    <property type="match status" value="1"/>
</dbReference>
<dbReference type="InterPro" id="IPR017853">
    <property type="entry name" value="GH"/>
</dbReference>